<keyword evidence="2" id="KW-1185">Reference proteome</keyword>
<comment type="caution">
    <text evidence="1">The sequence shown here is derived from an EMBL/GenBank/DDBJ whole genome shotgun (WGS) entry which is preliminary data.</text>
</comment>
<dbReference type="Proteomes" id="UP000003330">
    <property type="component" value="Unassembled WGS sequence"/>
</dbReference>
<reference evidence="1 2" key="1">
    <citation type="journal article" date="2014" name="Int. J. Syst. Evol. Microbiol.">
        <title>Phylogenomics and the dynamic genome evolution of the genus Streptococcus.</title>
        <authorList>
            <consortium name="The Broad Institute Genome Sequencing Platform"/>
            <person name="Richards V.P."/>
            <person name="Palmer S.R."/>
            <person name="Pavinski Bitar P.D."/>
            <person name="Qin X."/>
            <person name="Weinstock G.M."/>
            <person name="Highlander S.K."/>
            <person name="Town C.D."/>
            <person name="Burne R.A."/>
            <person name="Stanhope M.J."/>
        </authorList>
    </citation>
    <scope>NUCLEOTIDE SEQUENCE [LARGE SCALE GENOMIC DNA]</scope>
    <source>
        <strain evidence="1 2">707-05</strain>
    </source>
</reference>
<evidence type="ECO:0000313" key="2">
    <source>
        <dbReference type="Proteomes" id="UP000003330"/>
    </source>
</evidence>
<sequence>MKYHLILLSLFNTPQKVVLAEKYSVFKIFVSFFQKEKPTLFRVGCLICLAKGKPILK</sequence>
<accession>G5K5W6</accession>
<gene>
    <name evidence="1" type="ORF">STRIC_0453</name>
</gene>
<evidence type="ECO:0000313" key="1">
    <source>
        <dbReference type="EMBL" id="EHI68621.1"/>
    </source>
</evidence>
<dbReference type="AlphaFoldDB" id="G5K5W6"/>
<dbReference type="EMBL" id="AEUX02000008">
    <property type="protein sequence ID" value="EHI68621.1"/>
    <property type="molecule type" value="Genomic_DNA"/>
</dbReference>
<organism evidence="1 2">
    <name type="scientific">Streptococcus ictaluri 707-05</name>
    <dbReference type="NCBI Taxonomy" id="764299"/>
    <lineage>
        <taxon>Bacteria</taxon>
        <taxon>Bacillati</taxon>
        <taxon>Bacillota</taxon>
        <taxon>Bacilli</taxon>
        <taxon>Lactobacillales</taxon>
        <taxon>Streptococcaceae</taxon>
        <taxon>Streptococcus</taxon>
    </lineage>
</organism>
<protein>
    <submittedName>
        <fullName evidence="1">Uncharacterized protein</fullName>
    </submittedName>
</protein>
<proteinExistence type="predicted"/>
<name>G5K5W6_9STRE</name>